<organism evidence="2 3">
    <name type="scientific">Colletotrichum shisoi</name>
    <dbReference type="NCBI Taxonomy" id="2078593"/>
    <lineage>
        <taxon>Eukaryota</taxon>
        <taxon>Fungi</taxon>
        <taxon>Dikarya</taxon>
        <taxon>Ascomycota</taxon>
        <taxon>Pezizomycotina</taxon>
        <taxon>Sordariomycetes</taxon>
        <taxon>Hypocreomycetidae</taxon>
        <taxon>Glomerellales</taxon>
        <taxon>Glomerellaceae</taxon>
        <taxon>Colletotrichum</taxon>
        <taxon>Colletotrichum destructivum species complex</taxon>
    </lineage>
</organism>
<evidence type="ECO:0000313" key="2">
    <source>
        <dbReference type="EMBL" id="TQN70898.1"/>
    </source>
</evidence>
<reference evidence="2 3" key="1">
    <citation type="journal article" date="2019" name="Sci. Rep.">
        <title>Colletotrichum shisoi sp. nov., an anthracnose pathogen of Perilla frutescens in Japan: molecular phylogenetic, morphological and genomic evidence.</title>
        <authorList>
            <person name="Gan P."/>
            <person name="Tsushima A."/>
            <person name="Hiroyama R."/>
            <person name="Narusaka M."/>
            <person name="Takano Y."/>
            <person name="Narusaka Y."/>
            <person name="Kawaradani M."/>
            <person name="Damm U."/>
            <person name="Shirasu K."/>
        </authorList>
    </citation>
    <scope>NUCLEOTIDE SEQUENCE [LARGE SCALE GENOMIC DNA]</scope>
    <source>
        <strain evidence="2 3">PG-2018a</strain>
    </source>
</reference>
<dbReference type="EMBL" id="PUHP01000327">
    <property type="protein sequence ID" value="TQN70898.1"/>
    <property type="molecule type" value="Genomic_DNA"/>
</dbReference>
<sequence length="135" mass="15285">MRLGSWGRRRTTIPEKKKRLGSGITSLSGTWRHEASSHPTPTSAWKPIMRFKKVSIALNLIVRPRLPTNESSDRNAFSPIRWWVLSDSMLFPIEKTCKTHTAPPSRLESLLSIEDDSEESSTKALSSASREHTQE</sequence>
<keyword evidence="3" id="KW-1185">Reference proteome</keyword>
<feature type="region of interest" description="Disordered" evidence="1">
    <location>
        <begin position="99"/>
        <end position="135"/>
    </location>
</feature>
<dbReference type="AlphaFoldDB" id="A0A5Q4BV74"/>
<proteinExistence type="predicted"/>
<feature type="compositionally biased region" description="Basic residues" evidence="1">
    <location>
        <begin position="7"/>
        <end position="20"/>
    </location>
</feature>
<feature type="region of interest" description="Disordered" evidence="1">
    <location>
        <begin position="1"/>
        <end position="44"/>
    </location>
</feature>
<evidence type="ECO:0000256" key="1">
    <source>
        <dbReference type="SAM" id="MobiDB-lite"/>
    </source>
</evidence>
<gene>
    <name evidence="2" type="ORF">CSHISOI_04538</name>
</gene>
<protein>
    <submittedName>
        <fullName evidence="2">Uncharacterized protein</fullName>
    </submittedName>
</protein>
<name>A0A5Q4BV74_9PEZI</name>
<dbReference type="Proteomes" id="UP000326340">
    <property type="component" value="Unassembled WGS sequence"/>
</dbReference>
<accession>A0A5Q4BV74</accession>
<evidence type="ECO:0000313" key="3">
    <source>
        <dbReference type="Proteomes" id="UP000326340"/>
    </source>
</evidence>
<comment type="caution">
    <text evidence="2">The sequence shown here is derived from an EMBL/GenBank/DDBJ whole genome shotgun (WGS) entry which is preliminary data.</text>
</comment>